<dbReference type="OrthoDB" id="5342505at2"/>
<dbReference type="RefSeq" id="WP_092839654.1">
    <property type="nucleotide sequence ID" value="NZ_FOVP01000014.1"/>
</dbReference>
<dbReference type="STRING" id="1005928.SAMN04487859_11485"/>
<evidence type="ECO:0008006" key="3">
    <source>
        <dbReference type="Google" id="ProtNLM"/>
    </source>
</evidence>
<evidence type="ECO:0000313" key="2">
    <source>
        <dbReference type="Proteomes" id="UP000198599"/>
    </source>
</evidence>
<dbReference type="InterPro" id="IPR014955">
    <property type="entry name" value="DUF1826"/>
</dbReference>
<dbReference type="EMBL" id="FOVP01000014">
    <property type="protein sequence ID" value="SFO05690.1"/>
    <property type="molecule type" value="Genomic_DNA"/>
</dbReference>
<name>A0A1I5E331_9RHOB</name>
<dbReference type="Pfam" id="PF08856">
    <property type="entry name" value="DUF1826"/>
    <property type="match status" value="1"/>
</dbReference>
<accession>A0A1I5E331</accession>
<dbReference type="AlphaFoldDB" id="A0A1I5E331"/>
<gene>
    <name evidence="1" type="ORF">SAMN04487859_11485</name>
</gene>
<keyword evidence="2" id="KW-1185">Reference proteome</keyword>
<organism evidence="1 2">
    <name type="scientific">Roseovarius lutimaris</name>
    <dbReference type="NCBI Taxonomy" id="1005928"/>
    <lineage>
        <taxon>Bacteria</taxon>
        <taxon>Pseudomonadati</taxon>
        <taxon>Pseudomonadota</taxon>
        <taxon>Alphaproteobacteria</taxon>
        <taxon>Rhodobacterales</taxon>
        <taxon>Roseobacteraceae</taxon>
        <taxon>Roseovarius</taxon>
    </lineage>
</organism>
<evidence type="ECO:0000313" key="1">
    <source>
        <dbReference type="EMBL" id="SFO05690.1"/>
    </source>
</evidence>
<reference evidence="2" key="1">
    <citation type="submission" date="2016-10" db="EMBL/GenBank/DDBJ databases">
        <authorList>
            <person name="Varghese N."/>
            <person name="Submissions S."/>
        </authorList>
    </citation>
    <scope>NUCLEOTIDE SEQUENCE [LARGE SCALE GENOMIC DNA]</scope>
    <source>
        <strain evidence="2">DSM 28463</strain>
    </source>
</reference>
<protein>
    <recommendedName>
        <fullName evidence="3">DUF1826 domain-containing protein</fullName>
    </recommendedName>
</protein>
<proteinExistence type="predicted"/>
<sequence>MNLVRRTVKDAAIGVGMADDPADLGTFVQPGCAAAIWRRKMPPDVEVWLDGIDSEGLPRARVILPLHAVGEAVQHLFDMANLPDGSERDWLQQDIVGLADMFSDLMKARFLRLRLDVVTTNACRKFHVDAITARLVCTYRGTGTQYGISSDGADPQRFFTVQTGSPILLRGTLWPAEPSSGLLHRSPPIEGTGETRLVLVLDPVTDPEDEI</sequence>
<dbReference type="Proteomes" id="UP000198599">
    <property type="component" value="Unassembled WGS sequence"/>
</dbReference>